<keyword evidence="1" id="KW-0812">Transmembrane</keyword>
<evidence type="ECO:0000313" key="2">
    <source>
        <dbReference type="EMBL" id="CEM35738.1"/>
    </source>
</evidence>
<feature type="transmembrane region" description="Helical" evidence="1">
    <location>
        <begin position="99"/>
        <end position="117"/>
    </location>
</feature>
<protein>
    <submittedName>
        <fullName evidence="2">Uncharacterized protein</fullName>
    </submittedName>
</protein>
<keyword evidence="1" id="KW-1133">Transmembrane helix</keyword>
<dbReference type="VEuPathDB" id="CryptoDB:Cvel_5361"/>
<organism evidence="2">
    <name type="scientific">Chromera velia CCMP2878</name>
    <dbReference type="NCBI Taxonomy" id="1169474"/>
    <lineage>
        <taxon>Eukaryota</taxon>
        <taxon>Sar</taxon>
        <taxon>Alveolata</taxon>
        <taxon>Colpodellida</taxon>
        <taxon>Chromeraceae</taxon>
        <taxon>Chromera</taxon>
    </lineage>
</organism>
<accession>A0A0G4GXE7</accession>
<proteinExistence type="predicted"/>
<evidence type="ECO:0000256" key="1">
    <source>
        <dbReference type="SAM" id="Phobius"/>
    </source>
</evidence>
<dbReference type="AlphaFoldDB" id="A0A0G4GXE7"/>
<name>A0A0G4GXE7_9ALVE</name>
<sequence length="170" mass="18988">MKRWLCLNGKKTTAEVIKSRVEEGASSGGARDRPGEGSKTYRYFLLLEFLTEDKRRVKGEILVSVEEFDALRKEYEIVYNPLHAEDFLQVSRLSEDYKIGALLGGVTAVLLVGAGLGLTGACIWWSIFPLFGLAALVMVVILMSCNRGNAFPYPYREGGKWDRKLIEGYG</sequence>
<dbReference type="EMBL" id="CDMZ01001657">
    <property type="protein sequence ID" value="CEM35738.1"/>
    <property type="molecule type" value="Genomic_DNA"/>
</dbReference>
<gene>
    <name evidence="2" type="ORF">Cvel_5361</name>
</gene>
<feature type="transmembrane region" description="Helical" evidence="1">
    <location>
        <begin position="123"/>
        <end position="143"/>
    </location>
</feature>
<reference evidence="2" key="1">
    <citation type="submission" date="2014-11" db="EMBL/GenBank/DDBJ databases">
        <authorList>
            <person name="Otto D Thomas"/>
            <person name="Naeem Raeece"/>
        </authorList>
    </citation>
    <scope>NUCLEOTIDE SEQUENCE</scope>
</reference>
<keyword evidence="1" id="KW-0472">Membrane</keyword>